<name>A0ABU0UTK4_ACIBI</name>
<dbReference type="NCBIfam" id="NF009134">
    <property type="entry name" value="PRK12487.1"/>
    <property type="match status" value="1"/>
</dbReference>
<evidence type="ECO:0000313" key="10">
    <source>
        <dbReference type="EMBL" id="MDQ1207886.1"/>
    </source>
</evidence>
<keyword evidence="5 9" id="KW-0479">Metal-binding</keyword>
<dbReference type="RefSeq" id="WP_307002248.1">
    <property type="nucleotide sequence ID" value="NZ_JAUTBK010000002.1"/>
</dbReference>
<evidence type="ECO:0000256" key="3">
    <source>
        <dbReference type="ARBA" id="ARBA00008621"/>
    </source>
</evidence>
<dbReference type="SUPFAM" id="SSF89562">
    <property type="entry name" value="RraA-like"/>
    <property type="match status" value="1"/>
</dbReference>
<dbReference type="InterPro" id="IPR005493">
    <property type="entry name" value="RraA/RraA-like"/>
</dbReference>
<proteinExistence type="inferred from homology"/>
<dbReference type="EC" id="4.1.1.112" evidence="9"/>
<comment type="catalytic activity">
    <reaction evidence="8 9">
        <text>oxaloacetate + H(+) = pyruvate + CO2</text>
        <dbReference type="Rhea" id="RHEA:15641"/>
        <dbReference type="ChEBI" id="CHEBI:15361"/>
        <dbReference type="ChEBI" id="CHEBI:15378"/>
        <dbReference type="ChEBI" id="CHEBI:16452"/>
        <dbReference type="ChEBI" id="CHEBI:16526"/>
        <dbReference type="EC" id="4.1.1.112"/>
    </reaction>
</comment>
<accession>A0ABU0UTK4</accession>
<evidence type="ECO:0000256" key="4">
    <source>
        <dbReference type="ARBA" id="ARBA00011233"/>
    </source>
</evidence>
<organism evidence="10 11">
    <name type="scientific">Acinetobacter baylyi</name>
    <dbReference type="NCBI Taxonomy" id="202950"/>
    <lineage>
        <taxon>Bacteria</taxon>
        <taxon>Pseudomonadati</taxon>
        <taxon>Pseudomonadota</taxon>
        <taxon>Gammaproteobacteria</taxon>
        <taxon>Moraxellales</taxon>
        <taxon>Moraxellaceae</taxon>
        <taxon>Acinetobacter</taxon>
    </lineage>
</organism>
<evidence type="ECO:0000256" key="1">
    <source>
        <dbReference type="ARBA" id="ARBA00001342"/>
    </source>
</evidence>
<evidence type="ECO:0000256" key="5">
    <source>
        <dbReference type="ARBA" id="ARBA00022723"/>
    </source>
</evidence>
<reference evidence="10 11" key="1">
    <citation type="submission" date="2023-07" db="EMBL/GenBank/DDBJ databases">
        <title>Functional and genomic diversity of the sorghum phyllosphere microbiome.</title>
        <authorList>
            <person name="Shade A."/>
        </authorList>
    </citation>
    <scope>NUCLEOTIDE SEQUENCE [LARGE SCALE GENOMIC DNA]</scope>
    <source>
        <strain evidence="10 11">SORGH_AS_0887</strain>
    </source>
</reference>
<comment type="subunit">
    <text evidence="4 9">Homotrimer.</text>
</comment>
<protein>
    <recommendedName>
        <fullName evidence="9">4-hydroxy-4-methyl-2-oxoglutarate aldolase</fullName>
        <shortName evidence="9">HMG aldolase</shortName>
        <ecNumber evidence="9">4.1.1.112</ecNumber>
        <ecNumber evidence="9">4.1.3.17</ecNumber>
    </recommendedName>
    <alternativeName>
        <fullName evidence="9">Oxaloacetate decarboxylase</fullName>
    </alternativeName>
</protein>
<dbReference type="EC" id="4.1.3.17" evidence="9"/>
<dbReference type="PANTHER" id="PTHR33254">
    <property type="entry name" value="4-HYDROXY-4-METHYL-2-OXOGLUTARATE ALDOLASE 3-RELATED"/>
    <property type="match status" value="1"/>
</dbReference>
<comment type="caution">
    <text evidence="10">The sequence shown here is derived from an EMBL/GenBank/DDBJ whole genome shotgun (WGS) entry which is preliminary data.</text>
</comment>
<evidence type="ECO:0000313" key="11">
    <source>
        <dbReference type="Proteomes" id="UP001233360"/>
    </source>
</evidence>
<gene>
    <name evidence="10" type="ORF">QE380_000809</name>
</gene>
<dbReference type="EMBL" id="JAUTBK010000002">
    <property type="protein sequence ID" value="MDQ1207886.1"/>
    <property type="molecule type" value="Genomic_DNA"/>
</dbReference>
<evidence type="ECO:0000256" key="9">
    <source>
        <dbReference type="RuleBase" id="RU004338"/>
    </source>
</evidence>
<dbReference type="Proteomes" id="UP001233360">
    <property type="component" value="Unassembled WGS sequence"/>
</dbReference>
<dbReference type="NCBIfam" id="NF006875">
    <property type="entry name" value="PRK09372.1"/>
    <property type="match status" value="1"/>
</dbReference>
<dbReference type="CDD" id="cd16841">
    <property type="entry name" value="RraA_family"/>
    <property type="match status" value="1"/>
</dbReference>
<dbReference type="Gene3D" id="3.50.30.40">
    <property type="entry name" value="Ribonuclease E inhibitor RraA/RraA-like"/>
    <property type="match status" value="1"/>
</dbReference>
<keyword evidence="6 9" id="KW-0456">Lyase</keyword>
<evidence type="ECO:0000256" key="2">
    <source>
        <dbReference type="ARBA" id="ARBA00001968"/>
    </source>
</evidence>
<dbReference type="InterPro" id="IPR010203">
    <property type="entry name" value="RraA"/>
</dbReference>
<evidence type="ECO:0000256" key="6">
    <source>
        <dbReference type="ARBA" id="ARBA00023239"/>
    </source>
</evidence>
<evidence type="ECO:0000256" key="7">
    <source>
        <dbReference type="ARBA" id="ARBA00025046"/>
    </source>
</evidence>
<sequence length="170" mass="18419">MTTTVPFVTCDLLDDHTDKDIQVLTPSLDGRFFKSYGARKTFSGQIVTVKCFEDNSRVKELLATDGTGKVLVVDGSASMRCALMGDMIAESAVKYHWDGVVIYGCIRDVDALAELDLGIHALAAIPQKSNRQGIGEVGVNLYFGGVTFQAGCYIYADNNGIIVSKQKLID</sequence>
<dbReference type="PANTHER" id="PTHR33254:SF4">
    <property type="entry name" value="4-HYDROXY-4-METHYL-2-OXOGLUTARATE ALDOLASE 3-RELATED"/>
    <property type="match status" value="1"/>
</dbReference>
<dbReference type="Pfam" id="PF03737">
    <property type="entry name" value="RraA-like"/>
    <property type="match status" value="1"/>
</dbReference>
<dbReference type="NCBIfam" id="TIGR01935">
    <property type="entry name" value="NOT-MenG"/>
    <property type="match status" value="1"/>
</dbReference>
<comment type="catalytic activity">
    <reaction evidence="1 9">
        <text>4-hydroxy-4-methyl-2-oxoglutarate = 2 pyruvate</text>
        <dbReference type="Rhea" id="RHEA:22748"/>
        <dbReference type="ChEBI" id="CHEBI:15361"/>
        <dbReference type="ChEBI" id="CHEBI:58276"/>
        <dbReference type="EC" id="4.1.3.17"/>
    </reaction>
</comment>
<dbReference type="InterPro" id="IPR036704">
    <property type="entry name" value="RraA/RraA-like_sf"/>
</dbReference>
<comment type="similarity">
    <text evidence="3 9">Belongs to the class II aldolase/RraA-like family.</text>
</comment>
<keyword evidence="11" id="KW-1185">Reference proteome</keyword>
<evidence type="ECO:0000256" key="8">
    <source>
        <dbReference type="ARBA" id="ARBA00047973"/>
    </source>
</evidence>
<comment type="function">
    <text evidence="7 9">Catalyzes the aldol cleavage of 4-hydroxy-4-methyl-2-oxoglutarate (HMG) into 2 molecules of pyruvate. Also contains a secondary oxaloacetate (OAA) decarboxylase activity due to the common pyruvate enolate transition state formed following C-C bond cleavage in the retro-aldol and decarboxylation reactions.</text>
</comment>
<comment type="cofactor">
    <cofactor evidence="2 9">
        <name>a divalent metal cation</name>
        <dbReference type="ChEBI" id="CHEBI:60240"/>
    </cofactor>
</comment>